<dbReference type="STRING" id="1121097.GCA_000428125_01227"/>
<feature type="domain" description="Outer membrane protein beta-barrel" evidence="3">
    <location>
        <begin position="249"/>
        <end position="338"/>
    </location>
</feature>
<feature type="compositionally biased region" description="Basic and acidic residues" evidence="1">
    <location>
        <begin position="165"/>
        <end position="180"/>
    </location>
</feature>
<evidence type="ECO:0000256" key="2">
    <source>
        <dbReference type="SAM" id="Phobius"/>
    </source>
</evidence>
<organism evidence="4 5">
    <name type="scientific">Bacteroides graminisolvens DSM 19988 = JCM 15093</name>
    <dbReference type="NCBI Taxonomy" id="1121097"/>
    <lineage>
        <taxon>Bacteria</taxon>
        <taxon>Pseudomonadati</taxon>
        <taxon>Bacteroidota</taxon>
        <taxon>Bacteroidia</taxon>
        <taxon>Bacteroidales</taxon>
        <taxon>Bacteroidaceae</taxon>
        <taxon>Bacteroides</taxon>
    </lineage>
</organism>
<dbReference type="Gene3D" id="2.40.160.20">
    <property type="match status" value="1"/>
</dbReference>
<feature type="transmembrane region" description="Helical" evidence="2">
    <location>
        <begin position="47"/>
        <end position="69"/>
    </location>
</feature>
<comment type="caution">
    <text evidence="4">The sequence shown here is derived from an EMBL/GenBank/DDBJ whole genome shotgun (WGS) entry which is preliminary data.</text>
</comment>
<dbReference type="OrthoDB" id="1150526at2"/>
<reference evidence="4 5" key="1">
    <citation type="journal article" date="2015" name="Microbes Environ.">
        <title>Distribution and evolution of nitrogen fixation genes in the phylum bacteroidetes.</title>
        <authorList>
            <person name="Inoue J."/>
            <person name="Oshima K."/>
            <person name="Suda W."/>
            <person name="Sakamoto M."/>
            <person name="Iino T."/>
            <person name="Noda S."/>
            <person name="Hongoh Y."/>
            <person name="Hattori M."/>
            <person name="Ohkuma M."/>
        </authorList>
    </citation>
    <scope>NUCLEOTIDE SEQUENCE [LARGE SCALE GENOMIC DNA]</scope>
    <source>
        <strain evidence="4 5">JCM 15093</strain>
    </source>
</reference>
<name>A0A069CY31_9BACE</name>
<evidence type="ECO:0000259" key="3">
    <source>
        <dbReference type="Pfam" id="PF13568"/>
    </source>
</evidence>
<evidence type="ECO:0000313" key="4">
    <source>
        <dbReference type="EMBL" id="GAK35498.1"/>
    </source>
</evidence>
<evidence type="ECO:0000256" key="1">
    <source>
        <dbReference type="SAM" id="MobiDB-lite"/>
    </source>
</evidence>
<gene>
    <name evidence="4" type="ORF">JCM15093_593</name>
</gene>
<dbReference type="Pfam" id="PF13568">
    <property type="entry name" value="OMP_b-brl_2"/>
    <property type="match status" value="1"/>
</dbReference>
<dbReference type="InterPro" id="IPR011250">
    <property type="entry name" value="OMP/PagP_B-barrel"/>
</dbReference>
<dbReference type="AlphaFoldDB" id="A0A069CY31"/>
<keyword evidence="2" id="KW-1133">Transmembrane helix</keyword>
<accession>A0A069CY31</accession>
<dbReference type="EMBL" id="BAJS01000002">
    <property type="protein sequence ID" value="GAK35498.1"/>
    <property type="molecule type" value="Genomic_DNA"/>
</dbReference>
<dbReference type="Proteomes" id="UP000027601">
    <property type="component" value="Unassembled WGS sequence"/>
</dbReference>
<dbReference type="RefSeq" id="WP_024995634.1">
    <property type="nucleotide sequence ID" value="NZ_BAJS01000002.1"/>
</dbReference>
<feature type="region of interest" description="Disordered" evidence="1">
    <location>
        <begin position="144"/>
        <end position="184"/>
    </location>
</feature>
<sequence>MVKEDKELWMKKMRESLKDYSEPLPQDGWQRLENTLPSSKTAPKISIYGWMSVAAVIALFITAVTFLFITNDLDEKVMQLPAPIARIENEDDKTESESLANTSSQVIKKQNIEAFIRANIDSDPKTFQPEEEVTEFKNKNEVAADTKEERINETEVEASASTSVETKKVERKPSTRDKLHIPSAENKKHKKWGMGVHIGNAAGASGNTEDAFMYSSYDRLSLSDVANSFITIPSNQSISFKEGVPYLVSEISDVNHHQPISFGLSLRKELTSNLSLETGLTYTLLSSDIKFVGGSQELEQKIHYLGIPLKLNWNFANSKRFTFYVTGGGMIEKAVYGKLGDEDITVKPLQLSISSALGGQLNINKNIGLYLEPGVAYFFDDGSEIETIRKETPFNFNLQAGVRFTY</sequence>
<keyword evidence="2" id="KW-0472">Membrane</keyword>
<keyword evidence="2" id="KW-0812">Transmembrane</keyword>
<evidence type="ECO:0000313" key="5">
    <source>
        <dbReference type="Proteomes" id="UP000027601"/>
    </source>
</evidence>
<proteinExistence type="predicted"/>
<dbReference type="eggNOG" id="COG1595">
    <property type="taxonomic scope" value="Bacteria"/>
</dbReference>
<dbReference type="InterPro" id="IPR025665">
    <property type="entry name" value="Beta-barrel_OMP_2"/>
</dbReference>
<dbReference type="SUPFAM" id="SSF56925">
    <property type="entry name" value="OMPA-like"/>
    <property type="match status" value="1"/>
</dbReference>
<feature type="compositionally biased region" description="Basic and acidic residues" evidence="1">
    <location>
        <begin position="144"/>
        <end position="153"/>
    </location>
</feature>
<protein>
    <submittedName>
        <fullName evidence="4">RNA polymerase ECF-type sigma factor</fullName>
    </submittedName>
</protein>
<keyword evidence="5" id="KW-1185">Reference proteome</keyword>